<evidence type="ECO:0000313" key="1">
    <source>
        <dbReference type="EMBL" id="OTG02115.1"/>
    </source>
</evidence>
<dbReference type="EMBL" id="CM007902">
    <property type="protein sequence ID" value="OTG02115.1"/>
    <property type="molecule type" value="Genomic_DNA"/>
</dbReference>
<keyword evidence="2" id="KW-1185">Reference proteome</keyword>
<evidence type="ECO:0000313" key="2">
    <source>
        <dbReference type="Proteomes" id="UP000215914"/>
    </source>
</evidence>
<proteinExistence type="predicted"/>
<dbReference type="InParanoid" id="A0A251STC3"/>
<accession>A0A251STC3</accession>
<reference evidence="2" key="1">
    <citation type="journal article" date="2017" name="Nature">
        <title>The sunflower genome provides insights into oil metabolism, flowering and Asterid evolution.</title>
        <authorList>
            <person name="Badouin H."/>
            <person name="Gouzy J."/>
            <person name="Grassa C.J."/>
            <person name="Murat F."/>
            <person name="Staton S.E."/>
            <person name="Cottret L."/>
            <person name="Lelandais-Briere C."/>
            <person name="Owens G.L."/>
            <person name="Carrere S."/>
            <person name="Mayjonade B."/>
            <person name="Legrand L."/>
            <person name="Gill N."/>
            <person name="Kane N.C."/>
            <person name="Bowers J.E."/>
            <person name="Hubner S."/>
            <person name="Bellec A."/>
            <person name="Berard A."/>
            <person name="Berges H."/>
            <person name="Blanchet N."/>
            <person name="Boniface M.C."/>
            <person name="Brunel D."/>
            <person name="Catrice O."/>
            <person name="Chaidir N."/>
            <person name="Claudel C."/>
            <person name="Donnadieu C."/>
            <person name="Faraut T."/>
            <person name="Fievet G."/>
            <person name="Helmstetter N."/>
            <person name="King M."/>
            <person name="Knapp S.J."/>
            <person name="Lai Z."/>
            <person name="Le Paslier M.C."/>
            <person name="Lippi Y."/>
            <person name="Lorenzon L."/>
            <person name="Mandel J.R."/>
            <person name="Marage G."/>
            <person name="Marchand G."/>
            <person name="Marquand E."/>
            <person name="Bret-Mestries E."/>
            <person name="Morien E."/>
            <person name="Nambeesan S."/>
            <person name="Nguyen T."/>
            <person name="Pegot-Espagnet P."/>
            <person name="Pouilly N."/>
            <person name="Raftis F."/>
            <person name="Sallet E."/>
            <person name="Schiex T."/>
            <person name="Thomas J."/>
            <person name="Vandecasteele C."/>
            <person name="Vares D."/>
            <person name="Vear F."/>
            <person name="Vautrin S."/>
            <person name="Crespi M."/>
            <person name="Mangin B."/>
            <person name="Burke J.M."/>
            <person name="Salse J."/>
            <person name="Munos S."/>
            <person name="Vincourt P."/>
            <person name="Rieseberg L.H."/>
            <person name="Langlade N.B."/>
        </authorList>
    </citation>
    <scope>NUCLEOTIDE SEQUENCE [LARGE SCALE GENOMIC DNA]</scope>
    <source>
        <strain evidence="2">cv. SF193</strain>
    </source>
</reference>
<sequence length="56" mass="6122">MMVSSSNCIEKKTTKLTADFNFGTCRSKNMIVFEGLIVKFGVTETLDGGFGLKKVV</sequence>
<gene>
    <name evidence="1" type="ORF">HannXRQ_Chr13g0409441</name>
</gene>
<protein>
    <submittedName>
        <fullName evidence="1">Uncharacterized protein</fullName>
    </submittedName>
</protein>
<dbReference type="Proteomes" id="UP000215914">
    <property type="component" value="Chromosome 13"/>
</dbReference>
<organism evidence="1 2">
    <name type="scientific">Helianthus annuus</name>
    <name type="common">Common sunflower</name>
    <dbReference type="NCBI Taxonomy" id="4232"/>
    <lineage>
        <taxon>Eukaryota</taxon>
        <taxon>Viridiplantae</taxon>
        <taxon>Streptophyta</taxon>
        <taxon>Embryophyta</taxon>
        <taxon>Tracheophyta</taxon>
        <taxon>Spermatophyta</taxon>
        <taxon>Magnoliopsida</taxon>
        <taxon>eudicotyledons</taxon>
        <taxon>Gunneridae</taxon>
        <taxon>Pentapetalae</taxon>
        <taxon>asterids</taxon>
        <taxon>campanulids</taxon>
        <taxon>Asterales</taxon>
        <taxon>Asteraceae</taxon>
        <taxon>Asteroideae</taxon>
        <taxon>Heliantheae alliance</taxon>
        <taxon>Heliantheae</taxon>
        <taxon>Helianthus</taxon>
    </lineage>
</organism>
<dbReference type="AlphaFoldDB" id="A0A251STC3"/>
<name>A0A251STC3_HELAN</name>